<dbReference type="AlphaFoldDB" id="A0A0F9LRI3"/>
<dbReference type="EMBL" id="LAZR01006772">
    <property type="protein sequence ID" value="KKM89746.1"/>
    <property type="molecule type" value="Genomic_DNA"/>
</dbReference>
<comment type="caution">
    <text evidence="1">The sequence shown here is derived from an EMBL/GenBank/DDBJ whole genome shotgun (WGS) entry which is preliminary data.</text>
</comment>
<reference evidence="1" key="1">
    <citation type="journal article" date="2015" name="Nature">
        <title>Complex archaea that bridge the gap between prokaryotes and eukaryotes.</title>
        <authorList>
            <person name="Spang A."/>
            <person name="Saw J.H."/>
            <person name="Jorgensen S.L."/>
            <person name="Zaremba-Niedzwiedzka K."/>
            <person name="Martijn J."/>
            <person name="Lind A.E."/>
            <person name="van Eijk R."/>
            <person name="Schleper C."/>
            <person name="Guy L."/>
            <person name="Ettema T.J."/>
        </authorList>
    </citation>
    <scope>NUCLEOTIDE SEQUENCE</scope>
</reference>
<organism evidence="1">
    <name type="scientific">marine sediment metagenome</name>
    <dbReference type="NCBI Taxonomy" id="412755"/>
    <lineage>
        <taxon>unclassified sequences</taxon>
        <taxon>metagenomes</taxon>
        <taxon>ecological metagenomes</taxon>
    </lineage>
</organism>
<gene>
    <name evidence="1" type="ORF">LCGC14_1245590</name>
</gene>
<protein>
    <submittedName>
        <fullName evidence="1">Uncharacterized protein</fullName>
    </submittedName>
</protein>
<accession>A0A0F9LRI3</accession>
<name>A0A0F9LRI3_9ZZZZ</name>
<proteinExistence type="predicted"/>
<evidence type="ECO:0000313" key="1">
    <source>
        <dbReference type="EMBL" id="KKM89746.1"/>
    </source>
</evidence>
<sequence length="59" mass="6532">MSEKLTKKMVNDAVLEILNPQKAKARENGIANTSALQSLIGRARAVNNQNLNRQVGRTR</sequence>